<reference evidence="3" key="1">
    <citation type="submission" date="2022-02" db="EMBL/GenBank/DDBJ databases">
        <authorList>
            <person name="Henning P.M."/>
            <person name="McCubbin A.G."/>
            <person name="Shore J.S."/>
        </authorList>
    </citation>
    <scope>NUCLEOTIDE SEQUENCE</scope>
    <source>
        <strain evidence="3">F60SS</strain>
        <tissue evidence="3">Leaves</tissue>
    </source>
</reference>
<dbReference type="PANTHER" id="PTHR31344:SF11">
    <property type="entry name" value="NUCLEOLAR PROTEIN GAR2-LIKE PROTEIN"/>
    <property type="match status" value="1"/>
</dbReference>
<name>A0A9Q0J156_9ROSI</name>
<comment type="caution">
    <text evidence="3">The sequence shown here is derived from an EMBL/GenBank/DDBJ whole genome shotgun (WGS) entry which is preliminary data.</text>
</comment>
<evidence type="ECO:0000256" key="2">
    <source>
        <dbReference type="SAM" id="MobiDB-lite"/>
    </source>
</evidence>
<dbReference type="GO" id="GO:0005643">
    <property type="term" value="C:nuclear pore"/>
    <property type="evidence" value="ECO:0007669"/>
    <property type="project" value="InterPro"/>
</dbReference>
<feature type="region of interest" description="Disordered" evidence="2">
    <location>
        <begin position="1"/>
        <end position="231"/>
    </location>
</feature>
<organism evidence="3 4">
    <name type="scientific">Turnera subulata</name>
    <dbReference type="NCBI Taxonomy" id="218843"/>
    <lineage>
        <taxon>Eukaryota</taxon>
        <taxon>Viridiplantae</taxon>
        <taxon>Streptophyta</taxon>
        <taxon>Embryophyta</taxon>
        <taxon>Tracheophyta</taxon>
        <taxon>Spermatophyta</taxon>
        <taxon>Magnoliopsida</taxon>
        <taxon>eudicotyledons</taxon>
        <taxon>Gunneridae</taxon>
        <taxon>Pentapetalae</taxon>
        <taxon>rosids</taxon>
        <taxon>fabids</taxon>
        <taxon>Malpighiales</taxon>
        <taxon>Passifloraceae</taxon>
        <taxon>Turnera</taxon>
    </lineage>
</organism>
<gene>
    <name evidence="3" type="ORF">Tsubulata_033698</name>
</gene>
<feature type="compositionally biased region" description="Basic and acidic residues" evidence="2">
    <location>
        <begin position="19"/>
        <end position="29"/>
    </location>
</feature>
<keyword evidence="1" id="KW-0175">Coiled coil</keyword>
<keyword evidence="4" id="KW-1185">Reference proteome</keyword>
<dbReference type="EMBL" id="JAKUCV010007251">
    <property type="protein sequence ID" value="KAJ4824162.1"/>
    <property type="molecule type" value="Genomic_DNA"/>
</dbReference>
<proteinExistence type="predicted"/>
<feature type="compositionally biased region" description="Polar residues" evidence="2">
    <location>
        <begin position="158"/>
        <end position="171"/>
    </location>
</feature>
<sequence>MKERRTPTNNNNQSRRSTTKTEGRRDQKPKQALNGKKGSGESNSKTSSRQRTDAGGAVVSDPNTGSSPEPSEVYESMVIHYVDDVNRSNKPSAMGDPNLDDHHHSSDLESKEESDTETAKDTASSQGDSATTADDEKGEITAVARMPKAGRSKHETGKSQSIRAGRISSTKKAGEVKKEPSRVTKQASLDVNAKSLKVAPGPSSDSSEGVDGKEIDGVDEVSTSNHSVASDDETVDANDANEGEAELNQRMVEMEMRIGKLEEELREVAALEISLYSVVPEHGSSSHKVHTPARRLSRLYIHACKHWSSENRATVARNTVSGLVLVSKSCGNDVPRLTFWLSNTIVLREIISQAFGCSLPSASLSRFAESNGSAKGNELKPSATLKWKGGSGGKQNNSLAQFGDDWQETGTFMSALAEVESWIFSRIVESVWWQAMTPRMQSPQRGMSSAKANGKLLGPALGDQQQGSFSINLWKHAFQDASQRLCPVRAGGHECGCLPVIGRLVMEQCIARLDVAMFNAILRESAHEIPTDPVSDPIVDAKVLPIPAGDLSFGSGAQLKNSVGNWSRWLTEMFGMDANDPLKEGQNSGEDDEQRVVEPATKSFFLLSDLSDLLMLPKDMLMDRSIRKEVCPSIGLPLVKRILCNFTPDEFCPDAVPGAVLEALNAETIVERRLSGNPVRSFPYAAAPVVYRPPSSANVAEKVAEAGSKSQLSRNVSAIQRKGYTSDEELEELDSPLLSIIETVSSSQDMASGNGNGKHKDHAGHTVTNVRYELLREVWSA</sequence>
<feature type="compositionally biased region" description="Low complexity" evidence="2">
    <location>
        <begin position="7"/>
        <end position="16"/>
    </location>
</feature>
<reference evidence="3" key="2">
    <citation type="journal article" date="2023" name="Plants (Basel)">
        <title>Annotation of the Turnera subulata (Passifloraceae) Draft Genome Reveals the S-Locus Evolved after the Divergence of Turneroideae from Passifloroideae in a Stepwise Manner.</title>
        <authorList>
            <person name="Henning P.M."/>
            <person name="Roalson E.H."/>
            <person name="Mir W."/>
            <person name="McCubbin A.G."/>
            <person name="Shore J.S."/>
        </authorList>
    </citation>
    <scope>NUCLEOTIDE SEQUENCE</scope>
    <source>
        <strain evidence="3">F60SS</strain>
    </source>
</reference>
<dbReference type="AlphaFoldDB" id="A0A9Q0J156"/>
<protein>
    <recommendedName>
        <fullName evidence="5">Dilute domain-containing protein</fullName>
    </recommendedName>
</protein>
<accession>A0A9Q0J156</accession>
<feature type="compositionally biased region" description="Polar residues" evidence="2">
    <location>
        <begin position="40"/>
        <end position="49"/>
    </location>
</feature>
<evidence type="ECO:0008006" key="5">
    <source>
        <dbReference type="Google" id="ProtNLM"/>
    </source>
</evidence>
<evidence type="ECO:0000313" key="3">
    <source>
        <dbReference type="EMBL" id="KAJ4824162.1"/>
    </source>
</evidence>
<feature type="compositionally biased region" description="Basic and acidic residues" evidence="2">
    <location>
        <begin position="99"/>
        <end position="120"/>
    </location>
</feature>
<dbReference type="PANTHER" id="PTHR31344">
    <property type="entry name" value="NUCLEAR PORE COMPLEX PROTEIN NUP205"/>
    <property type="match status" value="1"/>
</dbReference>
<dbReference type="InterPro" id="IPR021827">
    <property type="entry name" value="Nup186/Nup192/Nup205"/>
</dbReference>
<feature type="compositionally biased region" description="Basic and acidic residues" evidence="2">
    <location>
        <begin position="172"/>
        <end position="182"/>
    </location>
</feature>
<evidence type="ECO:0000256" key="1">
    <source>
        <dbReference type="SAM" id="Coils"/>
    </source>
</evidence>
<feature type="coiled-coil region" evidence="1">
    <location>
        <begin position="244"/>
        <end position="271"/>
    </location>
</feature>
<feature type="compositionally biased region" description="Polar residues" evidence="2">
    <location>
        <begin position="121"/>
        <end position="132"/>
    </location>
</feature>
<dbReference type="OrthoDB" id="20172at2759"/>
<dbReference type="Proteomes" id="UP001141552">
    <property type="component" value="Unassembled WGS sequence"/>
</dbReference>
<feature type="region of interest" description="Disordered" evidence="2">
    <location>
        <begin position="372"/>
        <end position="394"/>
    </location>
</feature>
<evidence type="ECO:0000313" key="4">
    <source>
        <dbReference type="Proteomes" id="UP001141552"/>
    </source>
</evidence>